<organism evidence="6 7">
    <name type="scientific">Nocardia otitidiscaviarum</name>
    <dbReference type="NCBI Taxonomy" id="1823"/>
    <lineage>
        <taxon>Bacteria</taxon>
        <taxon>Bacillati</taxon>
        <taxon>Actinomycetota</taxon>
        <taxon>Actinomycetes</taxon>
        <taxon>Mycobacteriales</taxon>
        <taxon>Nocardiaceae</taxon>
        <taxon>Nocardia</taxon>
    </lineage>
</organism>
<evidence type="ECO:0000256" key="3">
    <source>
        <dbReference type="ARBA" id="ARBA00025589"/>
    </source>
</evidence>
<dbReference type="Gene3D" id="3.40.1170.60">
    <property type="match status" value="1"/>
</dbReference>
<dbReference type="Pfam" id="PF00817">
    <property type="entry name" value="IMS"/>
    <property type="match status" value="1"/>
</dbReference>
<dbReference type="PROSITE" id="PS50173">
    <property type="entry name" value="UMUC"/>
    <property type="match status" value="1"/>
</dbReference>
<dbReference type="SUPFAM" id="SSF56672">
    <property type="entry name" value="DNA/RNA polymerases"/>
    <property type="match status" value="1"/>
</dbReference>
<feature type="domain" description="UmuC" evidence="5">
    <location>
        <begin position="126"/>
        <end position="287"/>
    </location>
</feature>
<name>A0A516NRZ3_9NOCA</name>
<feature type="region of interest" description="Disordered" evidence="4">
    <location>
        <begin position="1"/>
        <end position="62"/>
    </location>
</feature>
<evidence type="ECO:0000313" key="7">
    <source>
        <dbReference type="Proteomes" id="UP000317039"/>
    </source>
</evidence>
<evidence type="ECO:0000313" key="6">
    <source>
        <dbReference type="EMBL" id="QDP81673.1"/>
    </source>
</evidence>
<dbReference type="InterPro" id="IPR043502">
    <property type="entry name" value="DNA/RNA_pol_sf"/>
</dbReference>
<gene>
    <name evidence="6" type="ORF">FOH10_26065</name>
</gene>
<feature type="region of interest" description="Disordered" evidence="4">
    <location>
        <begin position="97"/>
        <end position="125"/>
    </location>
</feature>
<dbReference type="AlphaFoldDB" id="A0A516NRZ3"/>
<keyword evidence="2" id="KW-0227">DNA damage</keyword>
<dbReference type="Gene3D" id="3.30.70.270">
    <property type="match status" value="1"/>
</dbReference>
<reference evidence="6 7" key="1">
    <citation type="submission" date="2019-07" db="EMBL/GenBank/DDBJ databases">
        <title>Complete Genome Sequence and Methylome Analysis of Nocardia otitidis-caviarum NEB252.</title>
        <authorList>
            <person name="Fomenkov A."/>
            <person name="Anton B.P."/>
            <person name="Vincze T."/>
            <person name="Roberts R.J."/>
        </authorList>
    </citation>
    <scope>NUCLEOTIDE SEQUENCE [LARGE SCALE GENOMIC DNA]</scope>
    <source>
        <strain evidence="6 7">NEB252</strain>
    </source>
</reference>
<comment type="similarity">
    <text evidence="1">Belongs to the DNA polymerase type-Y family.</text>
</comment>
<accession>A0A516NRZ3</accession>
<dbReference type="Proteomes" id="UP000317039">
    <property type="component" value="Chromosome"/>
</dbReference>
<dbReference type="GO" id="GO:0006281">
    <property type="term" value="P:DNA repair"/>
    <property type="evidence" value="ECO:0007669"/>
    <property type="project" value="InterPro"/>
</dbReference>
<dbReference type="InterPro" id="IPR043128">
    <property type="entry name" value="Rev_trsase/Diguanyl_cyclase"/>
</dbReference>
<evidence type="ECO:0000259" key="5">
    <source>
        <dbReference type="PROSITE" id="PS50173"/>
    </source>
</evidence>
<dbReference type="PANTHER" id="PTHR35369:SF2">
    <property type="entry name" value="BLR3025 PROTEIN"/>
    <property type="match status" value="1"/>
</dbReference>
<evidence type="ECO:0000256" key="2">
    <source>
        <dbReference type="ARBA" id="ARBA00022763"/>
    </source>
</evidence>
<dbReference type="CDD" id="cd03468">
    <property type="entry name" value="PolY_like"/>
    <property type="match status" value="1"/>
</dbReference>
<comment type="function">
    <text evidence="3">Poorly processive, error-prone DNA polymerase involved in untargeted mutagenesis. Copies undamaged DNA at stalled replication forks, which arise in vivo from mismatched or misaligned primer ends. These misaligned primers can be extended by PolIV. Exhibits no 3'-5' exonuclease (proofreading) activity. May be involved in translesional synthesis, in conjunction with the beta clamp from PolIII.</text>
</comment>
<dbReference type="InterPro" id="IPR001126">
    <property type="entry name" value="UmuC"/>
</dbReference>
<dbReference type="InterPro" id="IPR050356">
    <property type="entry name" value="SulA_CellDiv_inhibitor"/>
</dbReference>
<dbReference type="KEGG" id="nod:FOH10_26065"/>
<proteinExistence type="inferred from homology"/>
<evidence type="ECO:0000256" key="1">
    <source>
        <dbReference type="ARBA" id="ARBA00010945"/>
    </source>
</evidence>
<evidence type="ECO:0000256" key="4">
    <source>
        <dbReference type="SAM" id="MobiDB-lite"/>
    </source>
</evidence>
<sequence>MRGGPNGRPVRTDPVVPQRLPQRRNVLSLGSSRRQRGANRQRAVATSRRREPQGRTASLRGRRGGVRGLGFGWVSCSASGLWNRLIPARECPRRTVGSRPGPLFRSRGGCGPSLGNGPESAGGPRNARVVAVSERARSRVLAVWCPDWPAVAAAAVAGVPVTRPVGVFSANRVVACTAVARAEGVRRGTRRREAQARCPELLVVQDDPDRDARAFEPVVAAVDATVPGVEVLRPGLLVLAARGAARYFGSEEAAAERLVDAVAAVGVECQIGIADELSTAVFAARRAILVPPGGGAAFLAPLPIGELAVEPALSAPERADLVDLLHRLGLRRIGDFAALTPAEVSSRFGVDAIAAHRCALARPERRPGTRPPAADLTVEYRCDPPIDRVDAAAFAGRMLAAQLHELLAAAAVACTRLSIQAETAAGEHLSRTWRCAEPLTPDSTADRIRWQLDGWLTRRTRGGGRADPPAPTAPITLLRLEPVEVVSAGALQLGLWGGVGEEEARARRALARVQGLLGGEAVRVGVLSGGRGPEERITMVTLGEELVPAADPAQPWPGRLPEPAPAVILAHRPRVRLEAADGTPVWVTDRGLFTTDPTHLHWGSRSWRLLGWAGPWPLDDRWWTHRSPQGYVARAQVLLDGDTRALLLLAYDHAWHVEGLYE</sequence>
<dbReference type="EMBL" id="CP041695">
    <property type="protein sequence ID" value="QDP81673.1"/>
    <property type="molecule type" value="Genomic_DNA"/>
</dbReference>
<dbReference type="PANTHER" id="PTHR35369">
    <property type="entry name" value="BLR3025 PROTEIN-RELATED"/>
    <property type="match status" value="1"/>
</dbReference>
<protein>
    <submittedName>
        <fullName evidence="6">DNA polymerase Y family protein</fullName>
    </submittedName>
</protein>